<dbReference type="SFLD" id="SFLDF00010">
    <property type="entry name" value="dipeptide_epimerase"/>
    <property type="match status" value="1"/>
</dbReference>
<dbReference type="AlphaFoldDB" id="S9QUZ2"/>
<dbReference type="EC" id="5.1.1.-" evidence="7"/>
<evidence type="ECO:0000256" key="1">
    <source>
        <dbReference type="ARBA" id="ARBA00008031"/>
    </source>
</evidence>
<feature type="binding site" evidence="6">
    <location>
        <position position="195"/>
    </location>
    <ligand>
        <name>Mg(2+)</name>
        <dbReference type="ChEBI" id="CHEBI:18420"/>
    </ligand>
</feature>
<feature type="active site" description="Proton acceptor; specific for (S)-substrate epimerization" evidence="5">
    <location>
        <position position="240"/>
    </location>
</feature>
<keyword evidence="4 7" id="KW-0413">Isomerase</keyword>
<dbReference type="GO" id="GO:0016855">
    <property type="term" value="F:racemase and epimerase activity, acting on amino acids and derivatives"/>
    <property type="evidence" value="ECO:0007669"/>
    <property type="project" value="UniProtKB-UniRule"/>
</dbReference>
<evidence type="ECO:0000256" key="2">
    <source>
        <dbReference type="ARBA" id="ARBA00022723"/>
    </source>
</evidence>
<dbReference type="Gene3D" id="3.30.390.10">
    <property type="entry name" value="Enolase-like, N-terminal domain"/>
    <property type="match status" value="1"/>
</dbReference>
<evidence type="ECO:0000259" key="8">
    <source>
        <dbReference type="SMART" id="SM00922"/>
    </source>
</evidence>
<dbReference type="PANTHER" id="PTHR48080">
    <property type="entry name" value="D-GALACTONATE DEHYDRATASE-RELATED"/>
    <property type="match status" value="1"/>
</dbReference>
<feature type="binding site" evidence="6">
    <location>
        <position position="169"/>
    </location>
    <ligand>
        <name>Mg(2+)</name>
        <dbReference type="ChEBI" id="CHEBI:18420"/>
    </ligand>
</feature>
<feature type="active site" description="Proton acceptor; specific for (R)-substrate epimerization" evidence="5">
    <location>
        <position position="144"/>
    </location>
</feature>
<dbReference type="SFLD" id="SFLDG00180">
    <property type="entry name" value="muconate_cycloisomerase"/>
    <property type="match status" value="1"/>
</dbReference>
<dbReference type="SUPFAM" id="SSF54826">
    <property type="entry name" value="Enolase N-terminal domain-like"/>
    <property type="match status" value="1"/>
</dbReference>
<organism evidence="9 10">
    <name type="scientific">Rubellimicrobium thermophilum DSM 16684</name>
    <dbReference type="NCBI Taxonomy" id="1123069"/>
    <lineage>
        <taxon>Bacteria</taxon>
        <taxon>Pseudomonadati</taxon>
        <taxon>Pseudomonadota</taxon>
        <taxon>Alphaproteobacteria</taxon>
        <taxon>Rhodobacterales</taxon>
        <taxon>Roseobacteraceae</taxon>
        <taxon>Rubellimicrobium</taxon>
    </lineage>
</organism>
<dbReference type="SUPFAM" id="SSF51604">
    <property type="entry name" value="Enolase C-terminal domain-like"/>
    <property type="match status" value="1"/>
</dbReference>
<dbReference type="InterPro" id="IPR036849">
    <property type="entry name" value="Enolase-like_C_sf"/>
</dbReference>
<keyword evidence="10" id="KW-1185">Reference proteome</keyword>
<evidence type="ECO:0000256" key="4">
    <source>
        <dbReference type="ARBA" id="ARBA00023235"/>
    </source>
</evidence>
<evidence type="ECO:0000256" key="5">
    <source>
        <dbReference type="PIRSR" id="PIRSR634603-1"/>
    </source>
</evidence>
<comment type="cofactor">
    <cofactor evidence="6 7">
        <name>Mg(2+)</name>
        <dbReference type="ChEBI" id="CHEBI:18420"/>
    </cofactor>
    <text evidence="6 7">Binds 1 Mg(2+) ion per subunit.</text>
</comment>
<dbReference type="Pfam" id="PF02746">
    <property type="entry name" value="MR_MLE_N"/>
    <property type="match status" value="1"/>
</dbReference>
<comment type="similarity">
    <text evidence="1 7">Belongs to the mandelate racemase/muconate lactonizing enzyme family.</text>
</comment>
<accession>S9QUZ2</accession>
<feature type="binding site" evidence="6">
    <location>
        <position position="218"/>
    </location>
    <ligand>
        <name>Mg(2+)</name>
        <dbReference type="ChEBI" id="CHEBI:18420"/>
    </ligand>
</feature>
<dbReference type="PATRIC" id="fig|1123069.3.peg.1759"/>
<proteinExistence type="inferred from homology"/>
<protein>
    <recommendedName>
        <fullName evidence="7">Dipeptide epimerase</fullName>
        <ecNumber evidence="7">5.1.1.-</ecNumber>
    </recommendedName>
</protein>
<keyword evidence="2 6" id="KW-0479">Metal-binding</keyword>
<sequence>MGLVARIEDLPLARPFVISRGARTHARVVVATLRRGGFTGRGEGVPYSRHGETAEAVAAAIAALPEDITHEALADLLPPGAARNAADCALWDWESRQTGQRVWELAGLPAPRPVTSCVTLSLEAPEAMEARARDEGWRPLLKVKLGTPDDLPRLRAVRRGAPAARLIVDANEGWRVEDWLALAPELAALGVELVEQPLPAGQDEALRGLPRPVPVCADESVHTRADLPRLAGLYDAVNIKLDKAGGLTEALALREAARAGGFRVMVGCMLGSSLAMAPALLLAQGAGLGGP</sequence>
<reference evidence="9 10" key="1">
    <citation type="journal article" date="2013" name="Stand. Genomic Sci.">
        <title>Genome sequence of the reddish-pigmented Rubellimicrobium thermophilum type strain (DSM 16684(T)), a member of the Roseobacter clade.</title>
        <authorList>
            <person name="Fiebig A."/>
            <person name="Riedel T."/>
            <person name="Gronow S."/>
            <person name="Petersen J."/>
            <person name="Klenk H.P."/>
            <person name="Goker M."/>
        </authorList>
    </citation>
    <scope>NUCLEOTIDE SEQUENCE [LARGE SCALE GENOMIC DNA]</scope>
    <source>
        <strain evidence="9 10">DSM 16684</strain>
    </source>
</reference>
<evidence type="ECO:0000256" key="6">
    <source>
        <dbReference type="PIRSR" id="PIRSR634603-3"/>
    </source>
</evidence>
<name>S9QUZ2_9RHOB</name>
<dbReference type="InterPro" id="IPR013342">
    <property type="entry name" value="Mandelate_racemase_C"/>
</dbReference>
<dbReference type="Gene3D" id="3.20.20.120">
    <property type="entry name" value="Enolase-like C-terminal domain"/>
    <property type="match status" value="1"/>
</dbReference>
<dbReference type="STRING" id="1123069.ruthe_01793"/>
<evidence type="ECO:0000256" key="3">
    <source>
        <dbReference type="ARBA" id="ARBA00022842"/>
    </source>
</evidence>
<dbReference type="InterPro" id="IPR034593">
    <property type="entry name" value="DgoD-like"/>
</dbReference>
<dbReference type="GO" id="GO:0046872">
    <property type="term" value="F:metal ion binding"/>
    <property type="evidence" value="ECO:0007669"/>
    <property type="project" value="UniProtKB-KW"/>
</dbReference>
<dbReference type="InterPro" id="IPR029065">
    <property type="entry name" value="Enolase_C-like"/>
</dbReference>
<dbReference type="NCBIfam" id="NF042940">
    <property type="entry name" value="racemase_DgcA"/>
    <property type="match status" value="1"/>
</dbReference>
<dbReference type="CDD" id="cd03319">
    <property type="entry name" value="L-Ala-DL-Glu_epimerase"/>
    <property type="match status" value="1"/>
</dbReference>
<dbReference type="SMART" id="SM00922">
    <property type="entry name" value="MR_MLE"/>
    <property type="match status" value="1"/>
</dbReference>
<dbReference type="InterPro" id="IPR013341">
    <property type="entry name" value="Mandelate_racemase_N_dom"/>
</dbReference>
<comment type="caution">
    <text evidence="9">The sequence shown here is derived from an EMBL/GenBank/DDBJ whole genome shotgun (WGS) entry which is preliminary data.</text>
</comment>
<evidence type="ECO:0000313" key="9">
    <source>
        <dbReference type="EMBL" id="EPX85201.1"/>
    </source>
</evidence>
<feature type="domain" description="Mandelate racemase/muconate lactonizing enzyme C-terminal" evidence="8">
    <location>
        <begin position="125"/>
        <end position="216"/>
    </location>
</feature>
<dbReference type="HOGENOM" id="CLU_030273_4_3_5"/>
<evidence type="ECO:0000256" key="7">
    <source>
        <dbReference type="RuleBase" id="RU366006"/>
    </source>
</evidence>
<dbReference type="Proteomes" id="UP000015346">
    <property type="component" value="Unassembled WGS sequence"/>
</dbReference>
<dbReference type="Pfam" id="PF13378">
    <property type="entry name" value="MR_MLE_C"/>
    <property type="match status" value="1"/>
</dbReference>
<dbReference type="SFLD" id="SFLDS00001">
    <property type="entry name" value="Enolase"/>
    <property type="match status" value="1"/>
</dbReference>
<dbReference type="EMBL" id="AOLV01000016">
    <property type="protein sequence ID" value="EPX85201.1"/>
    <property type="molecule type" value="Genomic_DNA"/>
</dbReference>
<dbReference type="InterPro" id="IPR029017">
    <property type="entry name" value="Enolase-like_N"/>
</dbReference>
<dbReference type="InterPro" id="IPR034603">
    <property type="entry name" value="Dipeptide_epimerase"/>
</dbReference>
<evidence type="ECO:0000313" key="10">
    <source>
        <dbReference type="Proteomes" id="UP000015346"/>
    </source>
</evidence>
<gene>
    <name evidence="9" type="ORF">ruthe_01793</name>
</gene>
<dbReference type="PANTHER" id="PTHR48080:SF3">
    <property type="entry name" value="ENOLASE SUPERFAMILY MEMBER DDB_G0284701"/>
    <property type="match status" value="1"/>
</dbReference>
<keyword evidence="3 6" id="KW-0460">Magnesium</keyword>